<organism evidence="2 3">
    <name type="scientific">Rangifer tarandus platyrhynchus</name>
    <name type="common">Svalbard reindeer</name>
    <dbReference type="NCBI Taxonomy" id="3082113"/>
    <lineage>
        <taxon>Eukaryota</taxon>
        <taxon>Metazoa</taxon>
        <taxon>Chordata</taxon>
        <taxon>Craniata</taxon>
        <taxon>Vertebrata</taxon>
        <taxon>Euteleostomi</taxon>
        <taxon>Mammalia</taxon>
        <taxon>Eutheria</taxon>
        <taxon>Laurasiatheria</taxon>
        <taxon>Artiodactyla</taxon>
        <taxon>Ruminantia</taxon>
        <taxon>Pecora</taxon>
        <taxon>Cervidae</taxon>
        <taxon>Odocoileinae</taxon>
        <taxon>Rangifer</taxon>
    </lineage>
</organism>
<sequence>MEGLALPPQWKPWSPTKGSPKPDVSLCLSGSLTLHCSAGETLGSAWVLSCPEGLCWSAWPLMAAELSLSVMPFHLSCLASSSELLALGAHKSQMLSQELL</sequence>
<gene>
    <name evidence="2" type="ORF">MRATA1EN1_LOCUS12038</name>
</gene>
<reference evidence="2" key="1">
    <citation type="submission" date="2023-04" db="EMBL/GenBank/DDBJ databases">
        <authorList>
            <consortium name="ELIXIR-Norway"/>
        </authorList>
    </citation>
    <scope>NUCLEOTIDE SEQUENCE [LARGE SCALE GENOMIC DNA]</scope>
</reference>
<dbReference type="EMBL" id="OX459957">
    <property type="protein sequence ID" value="CAI9163076.1"/>
    <property type="molecule type" value="Genomic_DNA"/>
</dbReference>
<name>A0ABN8YPU0_RANTA</name>
<feature type="region of interest" description="Disordered" evidence="1">
    <location>
        <begin position="1"/>
        <end position="20"/>
    </location>
</feature>
<proteinExistence type="predicted"/>
<accession>A0ABN8YPU0</accession>
<keyword evidence="3" id="KW-1185">Reference proteome</keyword>
<evidence type="ECO:0000256" key="1">
    <source>
        <dbReference type="SAM" id="MobiDB-lite"/>
    </source>
</evidence>
<evidence type="ECO:0000313" key="2">
    <source>
        <dbReference type="EMBL" id="CAI9163076.1"/>
    </source>
</evidence>
<dbReference type="Proteomes" id="UP001176941">
    <property type="component" value="Chromosome 21"/>
</dbReference>
<protein>
    <submittedName>
        <fullName evidence="2">Uncharacterized protein</fullName>
    </submittedName>
</protein>
<evidence type="ECO:0000313" key="3">
    <source>
        <dbReference type="Proteomes" id="UP001176941"/>
    </source>
</evidence>